<dbReference type="InterPro" id="IPR003661">
    <property type="entry name" value="HisK_dim/P_dom"/>
</dbReference>
<dbReference type="InterPro" id="IPR036097">
    <property type="entry name" value="HisK_dim/P_sf"/>
</dbReference>
<feature type="transmembrane region" description="Helical" evidence="12">
    <location>
        <begin position="20"/>
        <end position="42"/>
    </location>
</feature>
<gene>
    <name evidence="15" type="ORF">OG563_27370</name>
</gene>
<dbReference type="InterPro" id="IPR003660">
    <property type="entry name" value="HAMP_dom"/>
</dbReference>
<accession>A0ABZ1YIK1</accession>
<dbReference type="InterPro" id="IPR003594">
    <property type="entry name" value="HATPase_dom"/>
</dbReference>
<dbReference type="PROSITE" id="PS50885">
    <property type="entry name" value="HAMP"/>
    <property type="match status" value="1"/>
</dbReference>
<dbReference type="CDD" id="cd00075">
    <property type="entry name" value="HATPase"/>
    <property type="match status" value="1"/>
</dbReference>
<evidence type="ECO:0000256" key="8">
    <source>
        <dbReference type="ARBA" id="ARBA00022989"/>
    </source>
</evidence>
<feature type="region of interest" description="Disordered" evidence="11">
    <location>
        <begin position="58"/>
        <end position="79"/>
    </location>
</feature>
<keyword evidence="6 12" id="KW-0812">Transmembrane</keyword>
<dbReference type="CDD" id="cd06225">
    <property type="entry name" value="HAMP"/>
    <property type="match status" value="1"/>
</dbReference>
<dbReference type="Gene3D" id="3.30.565.10">
    <property type="entry name" value="Histidine kinase-like ATPase, C-terminal domain"/>
    <property type="match status" value="1"/>
</dbReference>
<feature type="domain" description="HAMP" evidence="14">
    <location>
        <begin position="198"/>
        <end position="251"/>
    </location>
</feature>
<dbReference type="EC" id="2.7.13.3" evidence="3"/>
<evidence type="ECO:0000256" key="1">
    <source>
        <dbReference type="ARBA" id="ARBA00000085"/>
    </source>
</evidence>
<evidence type="ECO:0000256" key="6">
    <source>
        <dbReference type="ARBA" id="ARBA00022692"/>
    </source>
</evidence>
<organism evidence="15 16">
    <name type="scientific">Nocardia vinacea</name>
    <dbReference type="NCBI Taxonomy" id="96468"/>
    <lineage>
        <taxon>Bacteria</taxon>
        <taxon>Bacillati</taxon>
        <taxon>Actinomycetota</taxon>
        <taxon>Actinomycetes</taxon>
        <taxon>Mycobacteriales</taxon>
        <taxon>Nocardiaceae</taxon>
        <taxon>Nocardia</taxon>
    </lineage>
</organism>
<dbReference type="SUPFAM" id="SSF55874">
    <property type="entry name" value="ATPase domain of HSP90 chaperone/DNA topoisomerase II/histidine kinase"/>
    <property type="match status" value="1"/>
</dbReference>
<dbReference type="Gene3D" id="6.10.340.10">
    <property type="match status" value="1"/>
</dbReference>
<dbReference type="PROSITE" id="PS50109">
    <property type="entry name" value="HIS_KIN"/>
    <property type="match status" value="1"/>
</dbReference>
<dbReference type="InterPro" id="IPR005467">
    <property type="entry name" value="His_kinase_dom"/>
</dbReference>
<dbReference type="Pfam" id="PF00672">
    <property type="entry name" value="HAMP"/>
    <property type="match status" value="1"/>
</dbReference>
<dbReference type="Pfam" id="PF02518">
    <property type="entry name" value="HATPase_c"/>
    <property type="match status" value="1"/>
</dbReference>
<dbReference type="SMART" id="SM00387">
    <property type="entry name" value="HATPase_c"/>
    <property type="match status" value="1"/>
</dbReference>
<dbReference type="PANTHER" id="PTHR45436:SF5">
    <property type="entry name" value="SENSOR HISTIDINE KINASE TRCS"/>
    <property type="match status" value="1"/>
</dbReference>
<dbReference type="InterPro" id="IPR004358">
    <property type="entry name" value="Sig_transdc_His_kin-like_C"/>
</dbReference>
<comment type="catalytic activity">
    <reaction evidence="1">
        <text>ATP + protein L-histidine = ADP + protein N-phospho-L-histidine.</text>
        <dbReference type="EC" id="2.7.13.3"/>
    </reaction>
</comment>
<reference evidence="15" key="1">
    <citation type="submission" date="2022-10" db="EMBL/GenBank/DDBJ databases">
        <title>The complete genomes of actinobacterial strains from the NBC collection.</title>
        <authorList>
            <person name="Joergensen T.S."/>
            <person name="Alvarez Arevalo M."/>
            <person name="Sterndorff E.B."/>
            <person name="Faurdal D."/>
            <person name="Vuksanovic O."/>
            <person name="Mourched A.-S."/>
            <person name="Charusanti P."/>
            <person name="Shaw S."/>
            <person name="Blin K."/>
            <person name="Weber T."/>
        </authorList>
    </citation>
    <scope>NUCLEOTIDE SEQUENCE</scope>
    <source>
        <strain evidence="15">NBC_01482</strain>
    </source>
</reference>
<dbReference type="SMART" id="SM00388">
    <property type="entry name" value="HisKA"/>
    <property type="match status" value="1"/>
</dbReference>
<dbReference type="SUPFAM" id="SSF47384">
    <property type="entry name" value="Homodimeric domain of signal transducing histidine kinase"/>
    <property type="match status" value="1"/>
</dbReference>
<proteinExistence type="predicted"/>
<dbReference type="RefSeq" id="WP_327096208.1">
    <property type="nucleotide sequence ID" value="NZ_CP109149.1"/>
</dbReference>
<keyword evidence="10 12" id="KW-0472">Membrane</keyword>
<dbReference type="CDD" id="cd00082">
    <property type="entry name" value="HisKA"/>
    <property type="match status" value="1"/>
</dbReference>
<keyword evidence="8 12" id="KW-1133">Transmembrane helix</keyword>
<evidence type="ECO:0000256" key="4">
    <source>
        <dbReference type="ARBA" id="ARBA00022553"/>
    </source>
</evidence>
<dbReference type="SUPFAM" id="SSF158472">
    <property type="entry name" value="HAMP domain-like"/>
    <property type="match status" value="1"/>
</dbReference>
<feature type="transmembrane region" description="Helical" evidence="12">
    <location>
        <begin position="179"/>
        <end position="201"/>
    </location>
</feature>
<evidence type="ECO:0000259" key="14">
    <source>
        <dbReference type="PROSITE" id="PS50885"/>
    </source>
</evidence>
<dbReference type="InterPro" id="IPR050428">
    <property type="entry name" value="TCS_sensor_his_kinase"/>
</dbReference>
<sequence>MNGRRVWNRARRLTLRTRLLLALVAIAGIGMAAFGLLSVSMLDRALLDRVDDQLNHVASDMTSTKRPPPPPPSGPPEYEQLPSDFRLMFFDVDGHQIGKLGAPAQVSTVPALPAMDAASVRARANTAFTVGDQKSDISWRVRTVVQPATEWQPDGGTVAIAMSLATTEATTGNLRTIELVAGATLLLAICVIAAVLVRIGLRPLTRIEHTAEAIAAGDLDRRVAQTDPHTEAGRLGTAFNVMVTRLSTALRQLADSEQRMRAFIADASHELRTPLTSVRGYAELYRRGGASDEVGVREMMSRIEGEAIRMGVLVDDLLLLAKSDQERALDLAEVDLVVLAMDVVRDAATRAPDRDIGLESSDDPVRVVGDKNRLRQVVTNLVNNALVHTPSEASITVTVGIRAAAALTDPVAAEAGAVLPDVSEFAVLDVHDDGPGIAPENAPRIFDRFYRAAESRSRTGGSGLGLAIADAILGAHGARIQLLRTPGAGATFRILFAVS</sequence>
<keyword evidence="9" id="KW-0902">Two-component regulatory system</keyword>
<dbReference type="SMART" id="SM00304">
    <property type="entry name" value="HAMP"/>
    <property type="match status" value="1"/>
</dbReference>
<evidence type="ECO:0000256" key="7">
    <source>
        <dbReference type="ARBA" id="ARBA00022777"/>
    </source>
</evidence>
<keyword evidence="7 15" id="KW-0418">Kinase</keyword>
<dbReference type="Pfam" id="PF00512">
    <property type="entry name" value="HisKA"/>
    <property type="match status" value="1"/>
</dbReference>
<protein>
    <recommendedName>
        <fullName evidence="3">histidine kinase</fullName>
        <ecNumber evidence="3">2.7.13.3</ecNumber>
    </recommendedName>
</protein>
<evidence type="ECO:0000256" key="3">
    <source>
        <dbReference type="ARBA" id="ARBA00012438"/>
    </source>
</evidence>
<dbReference type="InterPro" id="IPR036890">
    <property type="entry name" value="HATPase_C_sf"/>
</dbReference>
<dbReference type="GO" id="GO:0016301">
    <property type="term" value="F:kinase activity"/>
    <property type="evidence" value="ECO:0007669"/>
    <property type="project" value="UniProtKB-KW"/>
</dbReference>
<dbReference type="Proteomes" id="UP001432062">
    <property type="component" value="Chromosome"/>
</dbReference>
<dbReference type="Gene3D" id="1.10.287.130">
    <property type="match status" value="1"/>
</dbReference>
<name>A0ABZ1YIK1_9NOCA</name>
<evidence type="ECO:0000256" key="12">
    <source>
        <dbReference type="SAM" id="Phobius"/>
    </source>
</evidence>
<evidence type="ECO:0000256" key="2">
    <source>
        <dbReference type="ARBA" id="ARBA00004236"/>
    </source>
</evidence>
<dbReference type="EMBL" id="CP109441">
    <property type="protein sequence ID" value="WUV42953.1"/>
    <property type="molecule type" value="Genomic_DNA"/>
</dbReference>
<feature type="domain" description="Histidine kinase" evidence="13">
    <location>
        <begin position="266"/>
        <end position="499"/>
    </location>
</feature>
<keyword evidence="5" id="KW-0808">Transferase</keyword>
<evidence type="ECO:0000313" key="16">
    <source>
        <dbReference type="Proteomes" id="UP001432062"/>
    </source>
</evidence>
<dbReference type="PANTHER" id="PTHR45436">
    <property type="entry name" value="SENSOR HISTIDINE KINASE YKOH"/>
    <property type="match status" value="1"/>
</dbReference>
<evidence type="ECO:0000256" key="5">
    <source>
        <dbReference type="ARBA" id="ARBA00022679"/>
    </source>
</evidence>
<dbReference type="PRINTS" id="PR00344">
    <property type="entry name" value="BCTRLSENSOR"/>
</dbReference>
<evidence type="ECO:0000256" key="9">
    <source>
        <dbReference type="ARBA" id="ARBA00023012"/>
    </source>
</evidence>
<comment type="subcellular location">
    <subcellularLocation>
        <location evidence="2">Cell membrane</location>
    </subcellularLocation>
</comment>
<evidence type="ECO:0000259" key="13">
    <source>
        <dbReference type="PROSITE" id="PS50109"/>
    </source>
</evidence>
<feature type="compositionally biased region" description="Pro residues" evidence="11">
    <location>
        <begin position="66"/>
        <end position="75"/>
    </location>
</feature>
<evidence type="ECO:0000313" key="15">
    <source>
        <dbReference type="EMBL" id="WUV42953.1"/>
    </source>
</evidence>
<evidence type="ECO:0000256" key="11">
    <source>
        <dbReference type="SAM" id="MobiDB-lite"/>
    </source>
</evidence>
<evidence type="ECO:0000256" key="10">
    <source>
        <dbReference type="ARBA" id="ARBA00023136"/>
    </source>
</evidence>
<keyword evidence="16" id="KW-1185">Reference proteome</keyword>
<keyword evidence="4" id="KW-0597">Phosphoprotein</keyword>